<dbReference type="CDD" id="cd01433">
    <property type="entry name" value="Ribosomal_L16_L10e"/>
    <property type="match status" value="1"/>
</dbReference>
<dbReference type="Gene3D" id="3.90.1170.10">
    <property type="entry name" value="Ribosomal protein L10e/L16"/>
    <property type="match status" value="1"/>
</dbReference>
<dbReference type="FunFam" id="3.90.1170.10:FF:000013">
    <property type="entry name" value="Mitochondrial Ribosomal Protein, Large"/>
    <property type="match status" value="1"/>
</dbReference>
<comment type="caution">
    <text evidence="6">The sequence shown here is derived from an EMBL/GenBank/DDBJ whole genome shotgun (WGS) entry which is preliminary data.</text>
</comment>
<dbReference type="InterPro" id="IPR036920">
    <property type="entry name" value="Ribosomal_uL16_sf"/>
</dbReference>
<dbReference type="GO" id="GO:0032543">
    <property type="term" value="P:mitochondrial translation"/>
    <property type="evidence" value="ECO:0007669"/>
    <property type="project" value="TreeGrafter"/>
</dbReference>
<comment type="similarity">
    <text evidence="1">Belongs to the universal ribosomal protein uL16 family.</text>
</comment>
<proteinExistence type="inferred from homology"/>
<organism evidence="6 7">
    <name type="scientific">Pristionchus mayeri</name>
    <dbReference type="NCBI Taxonomy" id="1317129"/>
    <lineage>
        <taxon>Eukaryota</taxon>
        <taxon>Metazoa</taxon>
        <taxon>Ecdysozoa</taxon>
        <taxon>Nematoda</taxon>
        <taxon>Chromadorea</taxon>
        <taxon>Rhabditida</taxon>
        <taxon>Rhabditina</taxon>
        <taxon>Diplogasteromorpha</taxon>
        <taxon>Diplogasteroidea</taxon>
        <taxon>Neodiplogasteridae</taxon>
        <taxon>Pristionchus</taxon>
    </lineage>
</organism>
<dbReference type="GO" id="GO:0019843">
    <property type="term" value="F:rRNA binding"/>
    <property type="evidence" value="ECO:0007669"/>
    <property type="project" value="InterPro"/>
</dbReference>
<keyword evidence="7" id="KW-1185">Reference proteome</keyword>
<evidence type="ECO:0000256" key="1">
    <source>
        <dbReference type="ARBA" id="ARBA00008931"/>
    </source>
</evidence>
<dbReference type="PANTHER" id="PTHR12220:SF13">
    <property type="entry name" value="LARGE RIBOSOMAL SUBUNIT PROTEIN UL16M"/>
    <property type="match status" value="1"/>
</dbReference>
<evidence type="ECO:0000313" key="7">
    <source>
        <dbReference type="Proteomes" id="UP001328107"/>
    </source>
</evidence>
<dbReference type="InterPro" id="IPR047873">
    <property type="entry name" value="Ribosomal_uL16"/>
</dbReference>
<dbReference type="Proteomes" id="UP001328107">
    <property type="component" value="Unassembled WGS sequence"/>
</dbReference>
<dbReference type="Pfam" id="PF00252">
    <property type="entry name" value="Ribosomal_L16"/>
    <property type="match status" value="1"/>
</dbReference>
<dbReference type="GO" id="GO:0005762">
    <property type="term" value="C:mitochondrial large ribosomal subunit"/>
    <property type="evidence" value="ECO:0007669"/>
    <property type="project" value="TreeGrafter"/>
</dbReference>
<name>A0AAN5CFV7_9BILA</name>
<evidence type="ECO:0000256" key="4">
    <source>
        <dbReference type="ARBA" id="ARBA00035302"/>
    </source>
</evidence>
<evidence type="ECO:0000256" key="5">
    <source>
        <dbReference type="ARBA" id="ARBA00035440"/>
    </source>
</evidence>
<sequence>MNSSLRGLCRTAGQVVSSRGMKKYPFPVTFEKVTWPPDGELKLAAMPMEPVYNMEAGELKYKTSKRMIETRGVEEIHTELVHEQFGLAAISGGFISSHDFKFLQDRINKNLIDKQFAVWRVDAPWLPRTKKAQGTRLGGGKGSISHYVTPVKANRIILEVGGHITEIEAQAYLSYLCERFSFPVEFVSQRILDQRRAEQDLVTKCNQNPFNWETVMKYNMQNCSSWLSEYDMAWKGKYR</sequence>
<evidence type="ECO:0000256" key="2">
    <source>
        <dbReference type="ARBA" id="ARBA00022980"/>
    </source>
</evidence>
<keyword evidence="3" id="KW-0687">Ribonucleoprotein</keyword>
<accession>A0AAN5CFV7</accession>
<dbReference type="PANTHER" id="PTHR12220">
    <property type="entry name" value="50S/60S RIBOSOMAL PROTEIN L16"/>
    <property type="match status" value="1"/>
</dbReference>
<evidence type="ECO:0000313" key="6">
    <source>
        <dbReference type="EMBL" id="GMR41809.1"/>
    </source>
</evidence>
<dbReference type="InterPro" id="IPR000114">
    <property type="entry name" value="Ribosomal_uL16_bact-type"/>
</dbReference>
<dbReference type="GO" id="GO:0003735">
    <property type="term" value="F:structural constituent of ribosome"/>
    <property type="evidence" value="ECO:0007669"/>
    <property type="project" value="InterPro"/>
</dbReference>
<dbReference type="SUPFAM" id="SSF54686">
    <property type="entry name" value="Ribosomal protein L16p/L10e"/>
    <property type="match status" value="1"/>
</dbReference>
<evidence type="ECO:0000256" key="3">
    <source>
        <dbReference type="ARBA" id="ARBA00023274"/>
    </source>
</evidence>
<reference evidence="7" key="1">
    <citation type="submission" date="2022-10" db="EMBL/GenBank/DDBJ databases">
        <title>Genome assembly of Pristionchus species.</title>
        <authorList>
            <person name="Yoshida K."/>
            <person name="Sommer R.J."/>
        </authorList>
    </citation>
    <scope>NUCLEOTIDE SEQUENCE [LARGE SCALE GENOMIC DNA]</scope>
    <source>
        <strain evidence="7">RS5460</strain>
    </source>
</reference>
<dbReference type="InterPro" id="IPR016180">
    <property type="entry name" value="Ribosomal_uL16_dom"/>
</dbReference>
<protein>
    <recommendedName>
        <fullName evidence="4">Large ribosomal subunit protein uL16m</fullName>
    </recommendedName>
    <alternativeName>
        <fullName evidence="5">39S ribosomal protein L16, mitochondrial</fullName>
    </alternativeName>
</protein>
<keyword evidence="2" id="KW-0689">Ribosomal protein</keyword>
<gene>
    <name evidence="6" type="ORF">PMAYCL1PPCAC_12004</name>
</gene>
<dbReference type="AlphaFoldDB" id="A0AAN5CFV7"/>
<dbReference type="EMBL" id="BTRK01000003">
    <property type="protein sequence ID" value="GMR41809.1"/>
    <property type="molecule type" value="Genomic_DNA"/>
</dbReference>